<dbReference type="AlphaFoldDB" id="A0A814SCI9"/>
<reference evidence="2" key="1">
    <citation type="submission" date="2021-02" db="EMBL/GenBank/DDBJ databases">
        <authorList>
            <person name="Nowell W R."/>
        </authorList>
    </citation>
    <scope>NUCLEOTIDE SEQUENCE</scope>
    <source>
        <strain evidence="2">Ploen Becks lab</strain>
    </source>
</reference>
<dbReference type="PANTHER" id="PTHR10492">
    <property type="match status" value="1"/>
</dbReference>
<evidence type="ECO:0000313" key="2">
    <source>
        <dbReference type="EMBL" id="CAF1146398.1"/>
    </source>
</evidence>
<keyword evidence="3" id="KW-1185">Reference proteome</keyword>
<sequence>DLVENHVLGRTIGQIYVIEFQKRGLPHAHILLILHPEDKITNSKQVDLTVSAEIQSKEKYPHLHEIVKKCMMHGPCGESNPNSPCMVDGKCSKKFPKEFCEETILENNTYPVYKRSASNPDNKWVVPYNPYLSTKYNCHINVEVCNFITAVKYLFKYVYKGHDKSLIKIDSNEQAQSVSDLKDNKLKENDEIEKFRDMRYLSAPECIWRLFHFNLNDQFPKTKRLPVHLPDQQTCFFKDNESIEKIKNLVNNTELTAYFQLNKELNKEKSGSAQDYFYYEIPKTDETIIGRMYFVHPNDIERFALRILLIYKKGAESFEDLRTVNGIIYSSFFEAAQKSGHLESNSQWTDSLEEACLKII</sequence>
<proteinExistence type="predicted"/>
<dbReference type="Proteomes" id="UP000663879">
    <property type="component" value="Unassembled WGS sequence"/>
</dbReference>
<feature type="non-terminal residue" evidence="2">
    <location>
        <position position="360"/>
    </location>
</feature>
<dbReference type="InterPro" id="IPR025476">
    <property type="entry name" value="Helitron_helicase-like"/>
</dbReference>
<feature type="domain" description="Helitron helicase-like" evidence="1">
    <location>
        <begin position="1"/>
        <end position="32"/>
    </location>
</feature>
<dbReference type="Pfam" id="PF14214">
    <property type="entry name" value="Helitron_like_N"/>
    <property type="match status" value="1"/>
</dbReference>
<comment type="caution">
    <text evidence="2">The sequence shown here is derived from an EMBL/GenBank/DDBJ whole genome shotgun (WGS) entry which is preliminary data.</text>
</comment>
<dbReference type="PANTHER" id="PTHR10492:SF57">
    <property type="entry name" value="ATP-DEPENDENT DNA HELICASE"/>
    <property type="match status" value="1"/>
</dbReference>
<name>A0A814SCI9_9BILA</name>
<evidence type="ECO:0000313" key="3">
    <source>
        <dbReference type="Proteomes" id="UP000663879"/>
    </source>
</evidence>
<organism evidence="2 3">
    <name type="scientific">Brachionus calyciflorus</name>
    <dbReference type="NCBI Taxonomy" id="104777"/>
    <lineage>
        <taxon>Eukaryota</taxon>
        <taxon>Metazoa</taxon>
        <taxon>Spiralia</taxon>
        <taxon>Gnathifera</taxon>
        <taxon>Rotifera</taxon>
        <taxon>Eurotatoria</taxon>
        <taxon>Monogononta</taxon>
        <taxon>Pseudotrocha</taxon>
        <taxon>Ploima</taxon>
        <taxon>Brachionidae</taxon>
        <taxon>Brachionus</taxon>
    </lineage>
</organism>
<protein>
    <recommendedName>
        <fullName evidence="1">Helitron helicase-like domain-containing protein</fullName>
    </recommendedName>
</protein>
<dbReference type="EMBL" id="CAJNOC010011198">
    <property type="protein sequence ID" value="CAF1146398.1"/>
    <property type="molecule type" value="Genomic_DNA"/>
</dbReference>
<gene>
    <name evidence="2" type="ORF">OXX778_LOCUS23114</name>
</gene>
<evidence type="ECO:0000259" key="1">
    <source>
        <dbReference type="Pfam" id="PF14214"/>
    </source>
</evidence>
<feature type="non-terminal residue" evidence="2">
    <location>
        <position position="1"/>
    </location>
</feature>
<dbReference type="OrthoDB" id="10055660at2759"/>
<accession>A0A814SCI9</accession>